<reference evidence="2" key="1">
    <citation type="submission" date="2016-10" db="EMBL/GenBank/DDBJ databases">
        <authorList>
            <person name="Varghese N."/>
            <person name="Submissions S."/>
        </authorList>
    </citation>
    <scope>NUCLEOTIDE SEQUENCE [LARGE SCALE GENOMIC DNA]</scope>
    <source>
        <strain evidence="2">DSM 6150</strain>
    </source>
</reference>
<proteinExistence type="predicted"/>
<dbReference type="AlphaFoldDB" id="A0A1I4Y688"/>
<keyword evidence="2" id="KW-1185">Reference proteome</keyword>
<evidence type="ECO:0008006" key="3">
    <source>
        <dbReference type="Google" id="ProtNLM"/>
    </source>
</evidence>
<sequence length="95" mass="10664">MDKTIMQSSPAVQLTEQQGAVVVCEQGQLWLTDNGDDVFLEHGQSYRIQADEPVVIESLRGNSVFHVENMHQHDYSGWGKKLAKALHNMMHGPSM</sequence>
<gene>
    <name evidence="1" type="ORF">SAMN05660284_01225</name>
</gene>
<organism evidence="1 2">
    <name type="scientific">Formivibrio citricus</name>
    <dbReference type="NCBI Taxonomy" id="83765"/>
    <lineage>
        <taxon>Bacteria</taxon>
        <taxon>Pseudomonadati</taxon>
        <taxon>Pseudomonadota</taxon>
        <taxon>Betaproteobacteria</taxon>
        <taxon>Neisseriales</taxon>
        <taxon>Chitinibacteraceae</taxon>
        <taxon>Formivibrio</taxon>
    </lineage>
</organism>
<dbReference type="STRING" id="83765.SAMN05660284_01225"/>
<name>A0A1I4Y688_9NEIS</name>
<evidence type="ECO:0000313" key="1">
    <source>
        <dbReference type="EMBL" id="SFN33233.1"/>
    </source>
</evidence>
<protein>
    <recommendedName>
        <fullName evidence="3">DUF2917 domain-containing protein</fullName>
    </recommendedName>
</protein>
<dbReference type="Pfam" id="PF11142">
    <property type="entry name" value="DUF2917"/>
    <property type="match status" value="1"/>
</dbReference>
<dbReference type="RefSeq" id="WP_177187802.1">
    <property type="nucleotide sequence ID" value="NZ_FOVE01000007.1"/>
</dbReference>
<accession>A0A1I4Y688</accession>
<dbReference type="InterPro" id="IPR021317">
    <property type="entry name" value="DUF2917"/>
</dbReference>
<dbReference type="EMBL" id="FOVE01000007">
    <property type="protein sequence ID" value="SFN33233.1"/>
    <property type="molecule type" value="Genomic_DNA"/>
</dbReference>
<evidence type="ECO:0000313" key="2">
    <source>
        <dbReference type="Proteomes" id="UP000242869"/>
    </source>
</evidence>
<dbReference type="Proteomes" id="UP000242869">
    <property type="component" value="Unassembled WGS sequence"/>
</dbReference>